<name>A0A0G2I897_9EURO</name>
<dbReference type="VEuPathDB" id="FungiDB:EMCG_07820"/>
<reference evidence="2" key="1">
    <citation type="journal article" date="2015" name="PLoS Genet.">
        <title>The dynamic genome and transcriptome of the human fungal pathogen Blastomyces and close relative Emmonsia.</title>
        <authorList>
            <person name="Munoz J.F."/>
            <person name="Gauthier G.M."/>
            <person name="Desjardins C.A."/>
            <person name="Gallo J.E."/>
            <person name="Holder J."/>
            <person name="Sullivan T.D."/>
            <person name="Marty A.J."/>
            <person name="Carmen J.C."/>
            <person name="Chen Z."/>
            <person name="Ding L."/>
            <person name="Gujja S."/>
            <person name="Magrini V."/>
            <person name="Misas E."/>
            <person name="Mitreva M."/>
            <person name="Priest M."/>
            <person name="Saif S."/>
            <person name="Whiston E.A."/>
            <person name="Young S."/>
            <person name="Zeng Q."/>
            <person name="Goldman W.E."/>
            <person name="Mardis E.R."/>
            <person name="Taylor J.W."/>
            <person name="McEwen J.G."/>
            <person name="Clay O.K."/>
            <person name="Klein B.S."/>
            <person name="Cuomo C.A."/>
        </authorList>
    </citation>
    <scope>NUCLEOTIDE SEQUENCE [LARGE SCALE GENOMIC DNA]</scope>
    <source>
        <strain evidence="2">UAMH 3008</strain>
    </source>
</reference>
<dbReference type="OrthoDB" id="3709982at2759"/>
<accession>A0A0G2I897</accession>
<dbReference type="Proteomes" id="UP000034164">
    <property type="component" value="Unassembled WGS sequence"/>
</dbReference>
<proteinExistence type="predicted"/>
<sequence>MSQATPVRIILPYREQPFQKPTAIINAFFTWRGIQPLEDYYTHICSDPRSSRLYLVLDLHCKQHPNVDLNQLDVEVFKVSGIDSFTFKDLGEVARKQVHQRSASLVWGEGNLSSQRN</sequence>
<protein>
    <submittedName>
        <fullName evidence="1">Uncharacterized protein</fullName>
    </submittedName>
</protein>
<dbReference type="EMBL" id="LCZI01000483">
    <property type="protein sequence ID" value="KKZ66455.1"/>
    <property type="molecule type" value="Genomic_DNA"/>
</dbReference>
<gene>
    <name evidence="1" type="ORF">EMCG_07820</name>
</gene>
<dbReference type="AlphaFoldDB" id="A0A0G2I897"/>
<evidence type="ECO:0000313" key="2">
    <source>
        <dbReference type="Proteomes" id="UP000034164"/>
    </source>
</evidence>
<organism evidence="1 2">
    <name type="scientific">[Emmonsia] crescens</name>
    <dbReference type="NCBI Taxonomy" id="73230"/>
    <lineage>
        <taxon>Eukaryota</taxon>
        <taxon>Fungi</taxon>
        <taxon>Dikarya</taxon>
        <taxon>Ascomycota</taxon>
        <taxon>Pezizomycotina</taxon>
        <taxon>Eurotiomycetes</taxon>
        <taxon>Eurotiomycetidae</taxon>
        <taxon>Onygenales</taxon>
        <taxon>Ajellomycetaceae</taxon>
        <taxon>Emergomyces</taxon>
    </lineage>
</organism>
<comment type="caution">
    <text evidence="1">The sequence shown here is derived from an EMBL/GenBank/DDBJ whole genome shotgun (WGS) entry which is preliminary data.</text>
</comment>
<evidence type="ECO:0000313" key="1">
    <source>
        <dbReference type="EMBL" id="KKZ66455.1"/>
    </source>
</evidence>